<name>A0ABD3NP38_9STRA</name>
<evidence type="ECO:0000313" key="1">
    <source>
        <dbReference type="EMBL" id="KAL3777684.1"/>
    </source>
</evidence>
<proteinExistence type="predicted"/>
<organism evidence="1 2">
    <name type="scientific">Cyclotella atomus</name>
    <dbReference type="NCBI Taxonomy" id="382360"/>
    <lineage>
        <taxon>Eukaryota</taxon>
        <taxon>Sar</taxon>
        <taxon>Stramenopiles</taxon>
        <taxon>Ochrophyta</taxon>
        <taxon>Bacillariophyta</taxon>
        <taxon>Coscinodiscophyceae</taxon>
        <taxon>Thalassiosirophycidae</taxon>
        <taxon>Stephanodiscales</taxon>
        <taxon>Stephanodiscaceae</taxon>
        <taxon>Cyclotella</taxon>
    </lineage>
</organism>
<accession>A0ABD3NP38</accession>
<protein>
    <submittedName>
        <fullName evidence="1">Uncharacterized protein</fullName>
    </submittedName>
</protein>
<gene>
    <name evidence="1" type="ORF">ACHAWO_007848</name>
</gene>
<dbReference type="Proteomes" id="UP001530400">
    <property type="component" value="Unassembled WGS sequence"/>
</dbReference>
<reference evidence="1 2" key="1">
    <citation type="submission" date="2024-10" db="EMBL/GenBank/DDBJ databases">
        <title>Updated reference genomes for cyclostephanoid diatoms.</title>
        <authorList>
            <person name="Roberts W.R."/>
            <person name="Alverson A.J."/>
        </authorList>
    </citation>
    <scope>NUCLEOTIDE SEQUENCE [LARGE SCALE GENOMIC DNA]</scope>
    <source>
        <strain evidence="1 2">AJA010-31</strain>
    </source>
</reference>
<keyword evidence="2" id="KW-1185">Reference proteome</keyword>
<dbReference type="AlphaFoldDB" id="A0ABD3NP38"/>
<sequence length="130" mass="15257">MMDANEDWVAESHKQQGNKLKDSCNKLSWQTLLPEIQQHQGHTSGGRHRLDYILVDPALLPAIRSIDIWDPWKPTCQITQWRTSTLTRNFLFKGLINRPTEIHSREFMICQDDSFHHNTRKNTIHTPQNT</sequence>
<comment type="caution">
    <text evidence="1">The sequence shown here is derived from an EMBL/GenBank/DDBJ whole genome shotgun (WGS) entry which is preliminary data.</text>
</comment>
<evidence type="ECO:0000313" key="2">
    <source>
        <dbReference type="Proteomes" id="UP001530400"/>
    </source>
</evidence>
<dbReference type="EMBL" id="JALLPJ020001031">
    <property type="protein sequence ID" value="KAL3777684.1"/>
    <property type="molecule type" value="Genomic_DNA"/>
</dbReference>